<sequence>MSTPADAKVEASSQRVRRLVRVCHDAATGDSRFDDEAEVAMVEKMFAPPAPSLFASDKMPVSNFLLVETLPGWGGDVAHPTPAKQYCMCLRGGCRITVSDGESREFGVGDVWLLDDTEGKGHVTHTPTESLFAMVQV</sequence>
<dbReference type="Gene3D" id="2.60.120.10">
    <property type="entry name" value="Jelly Rolls"/>
    <property type="match status" value="1"/>
</dbReference>
<evidence type="ECO:0000313" key="2">
    <source>
        <dbReference type="Proteomes" id="UP001189429"/>
    </source>
</evidence>
<evidence type="ECO:0000313" key="1">
    <source>
        <dbReference type="EMBL" id="CAK0900032.1"/>
    </source>
</evidence>
<dbReference type="Proteomes" id="UP001189429">
    <property type="component" value="Unassembled WGS sequence"/>
</dbReference>
<evidence type="ECO:0008006" key="3">
    <source>
        <dbReference type="Google" id="ProtNLM"/>
    </source>
</evidence>
<accession>A0ABN9XJP6</accession>
<reference evidence="1" key="1">
    <citation type="submission" date="2023-10" db="EMBL/GenBank/DDBJ databases">
        <authorList>
            <person name="Chen Y."/>
            <person name="Shah S."/>
            <person name="Dougan E. K."/>
            <person name="Thang M."/>
            <person name="Chan C."/>
        </authorList>
    </citation>
    <scope>NUCLEOTIDE SEQUENCE [LARGE SCALE GENOMIC DNA]</scope>
</reference>
<proteinExistence type="predicted"/>
<dbReference type="EMBL" id="CAUYUJ010020715">
    <property type="protein sequence ID" value="CAK0900032.1"/>
    <property type="molecule type" value="Genomic_DNA"/>
</dbReference>
<name>A0ABN9XJP6_9DINO</name>
<gene>
    <name evidence="1" type="ORF">PCOR1329_LOCUS77430</name>
</gene>
<organism evidence="1 2">
    <name type="scientific">Prorocentrum cordatum</name>
    <dbReference type="NCBI Taxonomy" id="2364126"/>
    <lineage>
        <taxon>Eukaryota</taxon>
        <taxon>Sar</taxon>
        <taxon>Alveolata</taxon>
        <taxon>Dinophyceae</taxon>
        <taxon>Prorocentrales</taxon>
        <taxon>Prorocentraceae</taxon>
        <taxon>Prorocentrum</taxon>
    </lineage>
</organism>
<dbReference type="SUPFAM" id="SSF51182">
    <property type="entry name" value="RmlC-like cupins"/>
    <property type="match status" value="1"/>
</dbReference>
<dbReference type="InterPro" id="IPR014710">
    <property type="entry name" value="RmlC-like_jellyroll"/>
</dbReference>
<protein>
    <recommendedName>
        <fullName evidence="3">Cupin 2 conserved barrel domain-containing protein</fullName>
    </recommendedName>
</protein>
<comment type="caution">
    <text evidence="1">The sequence shown here is derived from an EMBL/GenBank/DDBJ whole genome shotgun (WGS) entry which is preliminary data.</text>
</comment>
<keyword evidence="2" id="KW-1185">Reference proteome</keyword>
<dbReference type="InterPro" id="IPR011051">
    <property type="entry name" value="RmlC_Cupin_sf"/>
</dbReference>